<dbReference type="SUPFAM" id="SSF54695">
    <property type="entry name" value="POZ domain"/>
    <property type="match status" value="1"/>
</dbReference>
<sequence length="136" mass="16337">MYINAILDHEFISKYPVKSYKFALFVIRCWSNYFQKAFLNYWANSEEKPIIFKQPNISPSIFILLKYIYTGLISFDNKVNKLNLVDVIIAADELELRDIVQQLEKQLLQNESDWQFPKDFIKIHQQKQFPNYIILH</sequence>
<evidence type="ECO:0000313" key="3">
    <source>
        <dbReference type="Proteomes" id="UP000232688"/>
    </source>
</evidence>
<dbReference type="Proteomes" id="UP000232688">
    <property type="component" value="Unassembled WGS sequence"/>
</dbReference>
<dbReference type="AlphaFoldDB" id="A0A2N0SBN2"/>
<dbReference type="CDD" id="cd18186">
    <property type="entry name" value="BTB_POZ_ZBTB_KLHL-like"/>
    <property type="match status" value="1"/>
</dbReference>
<comment type="caution">
    <text evidence="2">The sequence shown here is derived from an EMBL/GenBank/DDBJ whole genome shotgun (WGS) entry which is preliminary data.</text>
</comment>
<dbReference type="VEuPathDB" id="FungiDB:RhiirA1_451703"/>
<protein>
    <recommendedName>
        <fullName evidence="1">BTB domain-containing protein</fullName>
    </recommendedName>
</protein>
<gene>
    <name evidence="2" type="ORF">RhiirA1_451703</name>
</gene>
<name>A0A2N0SBN2_9GLOM</name>
<dbReference type="Gene3D" id="3.30.710.10">
    <property type="entry name" value="Potassium Channel Kv1.1, Chain A"/>
    <property type="match status" value="1"/>
</dbReference>
<organism evidence="2 3">
    <name type="scientific">Rhizophagus irregularis</name>
    <dbReference type="NCBI Taxonomy" id="588596"/>
    <lineage>
        <taxon>Eukaryota</taxon>
        <taxon>Fungi</taxon>
        <taxon>Fungi incertae sedis</taxon>
        <taxon>Mucoromycota</taxon>
        <taxon>Glomeromycotina</taxon>
        <taxon>Glomeromycetes</taxon>
        <taxon>Glomerales</taxon>
        <taxon>Glomeraceae</taxon>
        <taxon>Rhizophagus</taxon>
    </lineage>
</organism>
<dbReference type="EMBL" id="LLXH01000106">
    <property type="protein sequence ID" value="PKC72956.1"/>
    <property type="molecule type" value="Genomic_DNA"/>
</dbReference>
<accession>A0A2N0SBN2</accession>
<evidence type="ECO:0000259" key="1">
    <source>
        <dbReference type="Pfam" id="PF00651"/>
    </source>
</evidence>
<dbReference type="Pfam" id="PF00651">
    <property type="entry name" value="BTB"/>
    <property type="match status" value="1"/>
</dbReference>
<dbReference type="InterPro" id="IPR000210">
    <property type="entry name" value="BTB/POZ_dom"/>
</dbReference>
<feature type="domain" description="BTB" evidence="1">
    <location>
        <begin position="25"/>
        <end position="110"/>
    </location>
</feature>
<evidence type="ECO:0000313" key="2">
    <source>
        <dbReference type="EMBL" id="PKC72956.1"/>
    </source>
</evidence>
<proteinExistence type="predicted"/>
<reference evidence="2 3" key="2">
    <citation type="submission" date="2017-10" db="EMBL/GenBank/DDBJ databases">
        <title>Genome analyses suggest a sexual origin of heterokaryosis in a supposedly ancient asexual fungus.</title>
        <authorList>
            <person name="Corradi N."/>
            <person name="Sedzielewska K."/>
            <person name="Noel J."/>
            <person name="Charron P."/>
            <person name="Farinelli L."/>
            <person name="Marton T."/>
            <person name="Kruger M."/>
            <person name="Pelin A."/>
            <person name="Brachmann A."/>
            <person name="Corradi N."/>
        </authorList>
    </citation>
    <scope>NUCLEOTIDE SEQUENCE [LARGE SCALE GENOMIC DNA]</scope>
    <source>
        <strain evidence="2 3">A1</strain>
    </source>
</reference>
<dbReference type="InterPro" id="IPR011333">
    <property type="entry name" value="SKP1/BTB/POZ_sf"/>
</dbReference>
<reference evidence="2 3" key="1">
    <citation type="submission" date="2017-10" db="EMBL/GenBank/DDBJ databases">
        <title>Extensive intraspecific genome diversity in a model arbuscular mycorrhizal fungus.</title>
        <authorList>
            <person name="Chen E.C.H."/>
            <person name="Morin E."/>
            <person name="Baudet D."/>
            <person name="Noel J."/>
            <person name="Ndikumana S."/>
            <person name="Charron P."/>
            <person name="St-Onge C."/>
            <person name="Giorgi J."/>
            <person name="Grigoriev I.V."/>
            <person name="Roux C."/>
            <person name="Martin F.M."/>
            <person name="Corradi N."/>
        </authorList>
    </citation>
    <scope>NUCLEOTIDE SEQUENCE [LARGE SCALE GENOMIC DNA]</scope>
    <source>
        <strain evidence="2 3">A1</strain>
    </source>
</reference>